<accession>A0A841PWY4</accession>
<comment type="caution">
    <text evidence="1">The sequence shown here is derived from an EMBL/GenBank/DDBJ whole genome shotgun (WGS) entry which is preliminary data.</text>
</comment>
<sequence>MMFRSSNKWMIILPGLLMIFLFVAGGLYVTESDEVGHEELKDHVQLDAAIANDQLKAEWEWAALPEGELEGEDYIGIIAYENGEVLPGYEFEENEIQLLQGDEVIYEDEAMVVDEGLIFEFPNRIEMNEVYGPIGSVSVQLPEKAEETEVHYLHTWLAHAGQGGEDPAFTDPPFPGMEDYDNFWWVVSETASE</sequence>
<dbReference type="RefSeq" id="WP_184402818.1">
    <property type="nucleotide sequence ID" value="NZ_JACHHJ010000001.1"/>
</dbReference>
<dbReference type="AlphaFoldDB" id="A0A841PWY4"/>
<organism evidence="1 2">
    <name type="scientific">Geomicrobium halophilum</name>
    <dbReference type="NCBI Taxonomy" id="549000"/>
    <lineage>
        <taxon>Bacteria</taxon>
        <taxon>Bacillati</taxon>
        <taxon>Bacillota</taxon>
        <taxon>Bacilli</taxon>
        <taxon>Bacillales</taxon>
        <taxon>Geomicrobium</taxon>
    </lineage>
</organism>
<dbReference type="Proteomes" id="UP000568839">
    <property type="component" value="Unassembled WGS sequence"/>
</dbReference>
<protein>
    <submittedName>
        <fullName evidence="1">Uncharacterized protein</fullName>
    </submittedName>
</protein>
<evidence type="ECO:0000313" key="2">
    <source>
        <dbReference type="Proteomes" id="UP000568839"/>
    </source>
</evidence>
<reference evidence="1 2" key="1">
    <citation type="submission" date="2020-08" db="EMBL/GenBank/DDBJ databases">
        <title>Genomic Encyclopedia of Type Strains, Phase IV (KMG-IV): sequencing the most valuable type-strain genomes for metagenomic binning, comparative biology and taxonomic classification.</title>
        <authorList>
            <person name="Goeker M."/>
        </authorList>
    </citation>
    <scope>NUCLEOTIDE SEQUENCE [LARGE SCALE GENOMIC DNA]</scope>
    <source>
        <strain evidence="1 2">DSM 21769</strain>
    </source>
</reference>
<gene>
    <name evidence="1" type="ORF">HNR44_000832</name>
</gene>
<proteinExistence type="predicted"/>
<name>A0A841PWY4_9BACL</name>
<evidence type="ECO:0000313" key="1">
    <source>
        <dbReference type="EMBL" id="MBB6448883.1"/>
    </source>
</evidence>
<keyword evidence="2" id="KW-1185">Reference proteome</keyword>
<dbReference type="EMBL" id="JACHHJ010000001">
    <property type="protein sequence ID" value="MBB6448883.1"/>
    <property type="molecule type" value="Genomic_DNA"/>
</dbReference>